<dbReference type="EMBL" id="CP031778">
    <property type="protein sequence ID" value="QDZ77459.1"/>
    <property type="molecule type" value="Genomic_DNA"/>
</dbReference>
<dbReference type="SUPFAM" id="SSF58100">
    <property type="entry name" value="Bacterial hemolysins"/>
    <property type="match status" value="1"/>
</dbReference>
<dbReference type="AlphaFoldDB" id="A0A9X7M242"/>
<accession>A0A9X7M242</accession>
<dbReference type="PANTHER" id="PTHR38443:SF2">
    <property type="entry name" value="NON-HEMOLYTIC ENTEROTOXIN LYTIC COMPONENT L1"/>
    <property type="match status" value="1"/>
</dbReference>
<dbReference type="GO" id="GO:0016020">
    <property type="term" value="C:membrane"/>
    <property type="evidence" value="ECO:0007669"/>
    <property type="project" value="InterPro"/>
</dbReference>
<gene>
    <name evidence="2" type="ORF">D0437_32940</name>
</gene>
<dbReference type="RefSeq" id="WP_208743181.1">
    <property type="nucleotide sequence ID" value="NZ_CP031778.1"/>
</dbReference>
<evidence type="ECO:0000313" key="2">
    <source>
        <dbReference type="EMBL" id="QDZ77459.1"/>
    </source>
</evidence>
<dbReference type="InterPro" id="IPR008414">
    <property type="entry name" value="HBL"/>
</dbReference>
<sequence>MLKKIPYKVVALSTLLTITATTLATPSTTVFAIGIEQSTTENGNLSANTDKMKETLEKAGVFAQAMNLYSYQLIHTPDVNFTGIDVKGYSDLPNQIAQTQKNARAHATTWDTKVKRQLLDTLTGIITYDTTFDNYYSILVDAVKTGDKETLKEGITDLQGDIQSNKKQAVALIGALQSLRAEISTDSRAFKANSQTLHSILVNQTTGLDDDEEALQKVLEQVNHFRQVRSDGTKVIAWPAVGTWIAGGIMLAVANSQLASLEPLLTQLTQTVDYKKTLSRVVAVASNSVGEMSQAIDSAVKELQYMADQWNDLDSQYASVLQMIDKADEKVTTNKYAFLIPTLNAAKDSWKSLKTDADTLKEGLKELKIEPVNTQK</sequence>
<evidence type="ECO:0000256" key="1">
    <source>
        <dbReference type="SAM" id="SignalP"/>
    </source>
</evidence>
<feature type="signal peptide" evidence="1">
    <location>
        <begin position="1"/>
        <end position="24"/>
    </location>
</feature>
<proteinExistence type="predicted"/>
<dbReference type="Proteomes" id="UP000321735">
    <property type="component" value="Chromosome"/>
</dbReference>
<evidence type="ECO:0000313" key="3">
    <source>
        <dbReference type="Proteomes" id="UP000321735"/>
    </source>
</evidence>
<keyword evidence="1" id="KW-0732">Signal</keyword>
<dbReference type="CDD" id="cd22653">
    <property type="entry name" value="ClyA_HblB-like"/>
    <property type="match status" value="1"/>
</dbReference>
<organism evidence="2 3">
    <name type="scientific">Bacillus cereus</name>
    <dbReference type="NCBI Taxonomy" id="1396"/>
    <lineage>
        <taxon>Bacteria</taxon>
        <taxon>Bacillati</taxon>
        <taxon>Bacillota</taxon>
        <taxon>Bacilli</taxon>
        <taxon>Bacillales</taxon>
        <taxon>Bacillaceae</taxon>
        <taxon>Bacillus</taxon>
        <taxon>Bacillus cereus group</taxon>
    </lineage>
</organism>
<dbReference type="Gene3D" id="1.20.1170.10">
    <property type="match status" value="1"/>
</dbReference>
<protein>
    <submittedName>
        <fullName evidence="2">Hemolysin</fullName>
    </submittedName>
</protein>
<name>A0A9X7M242_BACCE</name>
<reference evidence="2 3" key="1">
    <citation type="journal article" date="2019" name="Ecotoxicol. Environ. Saf.">
        <title>Microbial characterization of heavy metal resistant bacterial strains isolated from an electroplating wastewater treatment plant.</title>
        <authorList>
            <person name="Cai X."/>
            <person name="Zheng X."/>
            <person name="Zhang D."/>
            <person name="Iqbal W."/>
            <person name="Liu C."/>
            <person name="Yang B."/>
            <person name="Zhao X."/>
            <person name="Lu X."/>
            <person name="Mao Y."/>
        </authorList>
    </citation>
    <scope>NUCLEOTIDE SEQUENCE [LARGE SCALE GENOMIC DNA]</scope>
    <source>
        <strain evidence="2 3">Co1-1</strain>
    </source>
</reference>
<dbReference type="InterPro" id="IPR052785">
    <property type="entry name" value="Enterotoxin_cmpnt"/>
</dbReference>
<feature type="chain" id="PRO_5040944331" evidence="1">
    <location>
        <begin position="25"/>
        <end position="376"/>
    </location>
</feature>
<dbReference type="Pfam" id="PF05791">
    <property type="entry name" value="Bacillus_HBL"/>
    <property type="match status" value="1"/>
</dbReference>
<dbReference type="PANTHER" id="PTHR38443">
    <property type="match status" value="1"/>
</dbReference>